<dbReference type="GO" id="GO:0016788">
    <property type="term" value="F:hydrolase activity, acting on ester bonds"/>
    <property type="evidence" value="ECO:0007669"/>
    <property type="project" value="UniProtKB-UniRule"/>
</dbReference>
<dbReference type="AlphaFoldDB" id="A0AA47LSC7"/>
<evidence type="ECO:0000259" key="7">
    <source>
        <dbReference type="Pfam" id="PF24827"/>
    </source>
</evidence>
<dbReference type="SUPFAM" id="SSF53187">
    <property type="entry name" value="Zn-dependent exopeptidases"/>
    <property type="match status" value="1"/>
</dbReference>
<evidence type="ECO:0000256" key="3">
    <source>
        <dbReference type="ARBA" id="ARBA00022801"/>
    </source>
</evidence>
<comment type="pathway">
    <text evidence="5">Amino-acid degradation; L-arginine degradation via AST pathway; L-glutamate and succinate from L-arginine: step 5/5.</text>
</comment>
<evidence type="ECO:0000256" key="5">
    <source>
        <dbReference type="HAMAP-Rule" id="MF_00767"/>
    </source>
</evidence>
<keyword evidence="4 5" id="KW-0862">Zinc</keyword>
<feature type="binding site" evidence="5">
    <location>
        <position position="60"/>
    </location>
    <ligand>
        <name>Zn(2+)</name>
        <dbReference type="ChEBI" id="CHEBI:29105"/>
    </ligand>
</feature>
<name>A0AA47LSC7_9GAMM</name>
<sequence length="346" mass="38401">MLTARPGAFIDAALTAPHAFAPDSWRVGSLTLNHSAPGIISIQPDVTKVSRCVVLSSGIHGDETAPIELIDRLLADILSEQFTPNVPLLLIIGHAEAIKAHTRFIEDNLNRLFGGWNEEKNEEHYLANQLQKAVSDFFTAQSDDLTRWHLDLHSAIRESYHYMFGVIPTTPTEKDVRPLAALLNDAQMDATVLSQSPSPTFSWYSANYHDALAATLEMGRVAPLFENDMREYEPLDRTLRGLLKAATLPTELSPMRFYRVTRTLTKHTEQFALTFPSSAKNFTPFEKGVLLATDKGQEIYAEHEGEVVIFPNANVHVGHRAGLLATPFKPNVNQPLFVHAPQKASA</sequence>
<comment type="catalytic activity">
    <reaction evidence="5">
        <text>N-succinyl-L-glutamate + H2O = L-glutamate + succinate</text>
        <dbReference type="Rhea" id="RHEA:15169"/>
        <dbReference type="ChEBI" id="CHEBI:15377"/>
        <dbReference type="ChEBI" id="CHEBI:29985"/>
        <dbReference type="ChEBI" id="CHEBI:30031"/>
        <dbReference type="ChEBI" id="CHEBI:58763"/>
        <dbReference type="EC" id="3.5.1.96"/>
    </reaction>
</comment>
<dbReference type="InterPro" id="IPR007036">
    <property type="entry name" value="Aste_AspA_hybrid_dom"/>
</dbReference>
<dbReference type="RefSeq" id="WP_269579902.1">
    <property type="nucleotide sequence ID" value="NZ_CP114588.1"/>
</dbReference>
<feature type="binding site" evidence="5">
    <location>
        <position position="153"/>
    </location>
    <ligand>
        <name>Zn(2+)</name>
        <dbReference type="ChEBI" id="CHEBI:29105"/>
    </ligand>
</feature>
<feature type="active site" evidence="5">
    <location>
        <position position="217"/>
    </location>
</feature>
<dbReference type="EMBL" id="CP114588">
    <property type="protein sequence ID" value="WBA09809.1"/>
    <property type="molecule type" value="Genomic_DNA"/>
</dbReference>
<dbReference type="Gene3D" id="3.40.630.10">
    <property type="entry name" value="Zn peptidases"/>
    <property type="match status" value="1"/>
</dbReference>
<dbReference type="InterPro" id="IPR055438">
    <property type="entry name" value="AstE_AspA_cat"/>
</dbReference>
<dbReference type="EC" id="3.5.1.96" evidence="5"/>
<evidence type="ECO:0000313" key="8">
    <source>
        <dbReference type="EMBL" id="WBA09809.1"/>
    </source>
</evidence>
<keyword evidence="3 5" id="KW-0378">Hydrolase</keyword>
<dbReference type="GO" id="GO:0009017">
    <property type="term" value="F:succinylglutamate desuccinylase activity"/>
    <property type="evidence" value="ECO:0007669"/>
    <property type="project" value="UniProtKB-EC"/>
</dbReference>
<feature type="domain" description="Succinylglutamate desuccinylase/Aspartoacylase catalytic" evidence="7">
    <location>
        <begin position="53"/>
        <end position="239"/>
    </location>
</feature>
<feature type="domain" description="AstE/AspA barrel-sandwich hybrid" evidence="6">
    <location>
        <begin position="254"/>
        <end position="327"/>
    </location>
</feature>
<dbReference type="Pfam" id="PF24827">
    <property type="entry name" value="AstE_AspA_cat"/>
    <property type="match status" value="1"/>
</dbReference>
<accession>A0AA47LSC7</accession>
<evidence type="ECO:0000256" key="1">
    <source>
        <dbReference type="ARBA" id="ARBA00022503"/>
    </source>
</evidence>
<dbReference type="NCBIfam" id="NF003706">
    <property type="entry name" value="PRK05324.1"/>
    <property type="match status" value="1"/>
</dbReference>
<dbReference type="PANTHER" id="PTHR15162:SF7">
    <property type="entry name" value="SUCCINYLGLUTAMATE DESUCCINYLASE"/>
    <property type="match status" value="1"/>
</dbReference>
<comment type="function">
    <text evidence="5">Transforms N(2)-succinylglutamate into succinate and glutamate.</text>
</comment>
<evidence type="ECO:0000259" key="6">
    <source>
        <dbReference type="Pfam" id="PF04952"/>
    </source>
</evidence>
<keyword evidence="2 5" id="KW-0479">Metal-binding</keyword>
<evidence type="ECO:0000256" key="4">
    <source>
        <dbReference type="ARBA" id="ARBA00022833"/>
    </source>
</evidence>
<evidence type="ECO:0000313" key="9">
    <source>
        <dbReference type="Proteomes" id="UP001164748"/>
    </source>
</evidence>
<evidence type="ECO:0000256" key="2">
    <source>
        <dbReference type="ARBA" id="ARBA00022723"/>
    </source>
</evidence>
<protein>
    <recommendedName>
        <fullName evidence="5">Succinylglutamate desuccinylase</fullName>
        <ecNumber evidence="5">3.5.1.96</ecNumber>
    </recommendedName>
</protein>
<dbReference type="Gene3D" id="2.40.50.630">
    <property type="match status" value="1"/>
</dbReference>
<proteinExistence type="inferred from homology"/>
<dbReference type="HAMAP" id="MF_00767">
    <property type="entry name" value="Arg_catab_AstE"/>
    <property type="match status" value="1"/>
</dbReference>
<dbReference type="GO" id="GO:0019544">
    <property type="term" value="P:L-arginine catabolic process to L-glutamate"/>
    <property type="evidence" value="ECO:0007669"/>
    <property type="project" value="UniProtKB-UniRule"/>
</dbReference>
<feature type="binding site" evidence="5">
    <location>
        <position position="63"/>
    </location>
    <ligand>
        <name>Zn(2+)</name>
        <dbReference type="ChEBI" id="CHEBI:29105"/>
    </ligand>
</feature>
<dbReference type="InterPro" id="IPR050178">
    <property type="entry name" value="AspA/AstE_fam"/>
</dbReference>
<dbReference type="Proteomes" id="UP001164748">
    <property type="component" value="Chromosome"/>
</dbReference>
<reference evidence="8" key="1">
    <citation type="submission" date="2022-09" db="EMBL/GenBank/DDBJ databases">
        <authorList>
            <person name="Li Z.-J."/>
        </authorList>
    </citation>
    <scope>NUCLEOTIDE SEQUENCE</scope>
    <source>
        <strain evidence="8">TGB11</strain>
    </source>
</reference>
<dbReference type="GO" id="GO:0008270">
    <property type="term" value="F:zinc ion binding"/>
    <property type="evidence" value="ECO:0007669"/>
    <property type="project" value="UniProtKB-UniRule"/>
</dbReference>
<keyword evidence="1 5" id="KW-0056">Arginine metabolism</keyword>
<comment type="cofactor">
    <cofactor evidence="5">
        <name>Zn(2+)</name>
        <dbReference type="ChEBI" id="CHEBI:29105"/>
    </cofactor>
    <text evidence="5">Binds 1 zinc ion per subunit.</text>
</comment>
<dbReference type="PANTHER" id="PTHR15162">
    <property type="entry name" value="ASPARTOACYLASE"/>
    <property type="match status" value="1"/>
</dbReference>
<dbReference type="InterPro" id="IPR016681">
    <property type="entry name" value="SuccinylGlu_desuccinylase"/>
</dbReference>
<comment type="similarity">
    <text evidence="5">Belongs to the AspA/AstE family. Succinylglutamate desuccinylase subfamily.</text>
</comment>
<gene>
    <name evidence="5" type="primary">astE</name>
    <name evidence="8" type="ORF">N8M53_06345</name>
</gene>
<dbReference type="GO" id="GO:0019545">
    <property type="term" value="P:L-arginine catabolic process to succinate"/>
    <property type="evidence" value="ECO:0007669"/>
    <property type="project" value="UniProtKB-UniRule"/>
</dbReference>
<organism evidence="8 9">
    <name type="scientific">Salinivibrio kushneri</name>
    <dbReference type="NCBI Taxonomy" id="1908198"/>
    <lineage>
        <taxon>Bacteria</taxon>
        <taxon>Pseudomonadati</taxon>
        <taxon>Pseudomonadota</taxon>
        <taxon>Gammaproteobacteria</taxon>
        <taxon>Vibrionales</taxon>
        <taxon>Vibrionaceae</taxon>
        <taxon>Salinivibrio</taxon>
    </lineage>
</organism>
<dbReference type="Pfam" id="PF04952">
    <property type="entry name" value="AstE_AspA_hybrid"/>
    <property type="match status" value="1"/>
</dbReference>